<dbReference type="SUPFAM" id="SSF52317">
    <property type="entry name" value="Class I glutamine amidotransferase-like"/>
    <property type="match status" value="1"/>
</dbReference>
<dbReference type="Proteomes" id="UP001156614">
    <property type="component" value="Unassembled WGS sequence"/>
</dbReference>
<evidence type="ECO:0000313" key="3">
    <source>
        <dbReference type="Proteomes" id="UP001156614"/>
    </source>
</evidence>
<reference evidence="3" key="1">
    <citation type="journal article" date="2019" name="Int. J. Syst. Evol. Microbiol.">
        <title>The Global Catalogue of Microorganisms (GCM) 10K type strain sequencing project: providing services to taxonomists for standard genome sequencing and annotation.</title>
        <authorList>
            <consortium name="The Broad Institute Genomics Platform"/>
            <consortium name="The Broad Institute Genome Sequencing Center for Infectious Disease"/>
            <person name="Wu L."/>
            <person name="Ma J."/>
        </authorList>
    </citation>
    <scope>NUCLEOTIDE SEQUENCE [LARGE SCALE GENOMIC DNA]</scope>
    <source>
        <strain evidence="3">NBRC 3267</strain>
    </source>
</reference>
<dbReference type="Gene3D" id="3.40.50.880">
    <property type="match status" value="1"/>
</dbReference>
<dbReference type="Pfam" id="PF00117">
    <property type="entry name" value="GATase"/>
    <property type="match status" value="1"/>
</dbReference>
<dbReference type="GO" id="GO:0005829">
    <property type="term" value="C:cytosol"/>
    <property type="evidence" value="ECO:0007669"/>
    <property type="project" value="TreeGrafter"/>
</dbReference>
<keyword evidence="3" id="KW-1185">Reference proteome</keyword>
<accession>A0AAV5NHU4</accession>
<comment type="caution">
    <text evidence="2">The sequence shown here is derived from an EMBL/GenBank/DDBJ whole genome shotgun (WGS) entry which is preliminary data.</text>
</comment>
<dbReference type="NCBIfam" id="NF006562">
    <property type="entry name" value="PRK09065.1"/>
    <property type="match status" value="1"/>
</dbReference>
<evidence type="ECO:0000313" key="2">
    <source>
        <dbReference type="EMBL" id="GLQ63923.1"/>
    </source>
</evidence>
<sequence>MSDCRRIVLIQAGQPPQDLRDRLGEQSDWFRAALPQDGSEIVTVRPFREEVLPAIGMFSHAIITGSWSMVTEREDRSERTGEWIRHAVAVQAPLLGVCYGHQLMADALGGKVDYHPAGREVGVHQITTAHSARHDHLMNDLPHQFDAFLTHEQSVLMPPACATVLAGSKHDPRQILSYGSNAWSTQFHPEFTPEIMATCIEQRREHFLAEGHDVDGMLSRLVIPRKIPQTILRDFILNPAF</sequence>
<evidence type="ECO:0000259" key="1">
    <source>
        <dbReference type="Pfam" id="PF00117"/>
    </source>
</evidence>
<dbReference type="AlphaFoldDB" id="A0AAV5NHU4"/>
<name>A0AAV5NHU4_9PROT</name>
<dbReference type="CDD" id="cd01741">
    <property type="entry name" value="GATase1_1"/>
    <property type="match status" value="1"/>
</dbReference>
<dbReference type="RefSeq" id="WP_099213390.1">
    <property type="nucleotide sequence ID" value="NZ_BEWM01000007.1"/>
</dbReference>
<dbReference type="PANTHER" id="PTHR42695:SF5">
    <property type="entry name" value="GLUTAMINE AMIDOTRANSFERASE YLR126C-RELATED"/>
    <property type="match status" value="1"/>
</dbReference>
<protein>
    <submittedName>
        <fullName evidence="2">GMP synthase</fullName>
    </submittedName>
</protein>
<dbReference type="EMBL" id="BSNU01000006">
    <property type="protein sequence ID" value="GLQ63923.1"/>
    <property type="molecule type" value="Genomic_DNA"/>
</dbReference>
<dbReference type="InterPro" id="IPR044992">
    <property type="entry name" value="ChyE-like"/>
</dbReference>
<dbReference type="InterPro" id="IPR017926">
    <property type="entry name" value="GATASE"/>
</dbReference>
<dbReference type="PROSITE" id="PS51273">
    <property type="entry name" value="GATASE_TYPE_1"/>
    <property type="match status" value="1"/>
</dbReference>
<dbReference type="PANTHER" id="PTHR42695">
    <property type="entry name" value="GLUTAMINE AMIDOTRANSFERASE YLR126C-RELATED"/>
    <property type="match status" value="1"/>
</dbReference>
<gene>
    <name evidence="2" type="ORF">GCM10007867_27690</name>
</gene>
<feature type="domain" description="Glutamine amidotransferase" evidence="1">
    <location>
        <begin position="77"/>
        <end position="195"/>
    </location>
</feature>
<dbReference type="InterPro" id="IPR029062">
    <property type="entry name" value="Class_I_gatase-like"/>
</dbReference>
<proteinExistence type="predicted"/>
<organism evidence="2 3">
    <name type="scientific">Gluconobacter cerinus</name>
    <dbReference type="NCBI Taxonomy" id="38307"/>
    <lineage>
        <taxon>Bacteria</taxon>
        <taxon>Pseudomonadati</taxon>
        <taxon>Pseudomonadota</taxon>
        <taxon>Alphaproteobacteria</taxon>
        <taxon>Acetobacterales</taxon>
        <taxon>Acetobacteraceae</taxon>
        <taxon>Gluconobacter</taxon>
    </lineage>
</organism>